<dbReference type="CDD" id="cd12162">
    <property type="entry name" value="2-Hacid_dh_4"/>
    <property type="match status" value="1"/>
</dbReference>
<gene>
    <name evidence="7" type="primary">hprA</name>
    <name evidence="7" type="ORF">CCV52592_1540</name>
</gene>
<keyword evidence="8" id="KW-1185">Reference proteome</keyword>
<dbReference type="OrthoDB" id="9805416at2"/>
<evidence type="ECO:0000313" key="7">
    <source>
        <dbReference type="EMBL" id="EAU00586.1"/>
    </source>
</evidence>
<dbReference type="Pfam" id="PF02826">
    <property type="entry name" value="2-Hacid_dh_C"/>
    <property type="match status" value="1"/>
</dbReference>
<dbReference type="InterPro" id="IPR036291">
    <property type="entry name" value="NAD(P)-bd_dom_sf"/>
</dbReference>
<dbReference type="Pfam" id="PF00389">
    <property type="entry name" value="2-Hacid_dh"/>
    <property type="match status" value="1"/>
</dbReference>
<dbReference type="InterPro" id="IPR006139">
    <property type="entry name" value="D-isomer_2_OHA_DH_cat_dom"/>
</dbReference>
<evidence type="ECO:0000259" key="6">
    <source>
        <dbReference type="Pfam" id="PF02826"/>
    </source>
</evidence>
<dbReference type="EMBL" id="CP000767">
    <property type="protein sequence ID" value="EAU00586.1"/>
    <property type="molecule type" value="Genomic_DNA"/>
</dbReference>
<dbReference type="SUPFAM" id="SSF51735">
    <property type="entry name" value="NAD(P)-binding Rossmann-fold domains"/>
    <property type="match status" value="1"/>
</dbReference>
<dbReference type="InterPro" id="IPR006140">
    <property type="entry name" value="D-isomer_DH_NAD-bd"/>
</dbReference>
<dbReference type="NCBIfam" id="NF006263">
    <property type="entry name" value="PRK08410.1"/>
    <property type="match status" value="1"/>
</dbReference>
<dbReference type="PROSITE" id="PS00670">
    <property type="entry name" value="D_2_HYDROXYACID_DH_2"/>
    <property type="match status" value="1"/>
</dbReference>
<dbReference type="SUPFAM" id="SSF52283">
    <property type="entry name" value="Formate/glycerate dehydrogenase catalytic domain-like"/>
    <property type="match status" value="1"/>
</dbReference>
<dbReference type="STRING" id="360105.CCV52592_1540"/>
<evidence type="ECO:0000256" key="2">
    <source>
        <dbReference type="ARBA" id="ARBA00023002"/>
    </source>
</evidence>
<evidence type="ECO:0000313" key="8">
    <source>
        <dbReference type="Proteomes" id="UP000006380"/>
    </source>
</evidence>
<sequence>MKIVCLDALTLGNDVDLSIFKRFGEFISYAVTSKDETIARLKNADVVITNKVIIDKNVMDECENLKLVCVSATGTNNVDMSYAAQKGVVVKNVAGYSTNSVVQHTFACLLGLCNEIKFYDDYAKSGEWVKSEIFTNLSKGIGEISGKNFGIIGLGEIGRGVARIASAFGANIFYYSTSGKNQNGEFTRLELNELLKICDIISIHAPLNENTKALIGERELNLMKEGAVLMNFGRGGIIDENALARAIDSKNLRACIDVLQSEPMRPNHPFLHLKNSANLIITPHVAWASKEAREKLIKLIVKNIEDFIKER</sequence>
<dbReference type="InterPro" id="IPR050418">
    <property type="entry name" value="D-iso_2-hydroxyacid_DH_PdxB"/>
</dbReference>
<protein>
    <submittedName>
        <fullName evidence="7">2-hydroxyacid dehydrogenase</fullName>
    </submittedName>
</protein>
<keyword evidence="3" id="KW-0520">NAD</keyword>
<accession>A7GW78</accession>
<dbReference type="Gene3D" id="3.40.50.720">
    <property type="entry name" value="NAD(P)-binding Rossmann-like Domain"/>
    <property type="match status" value="2"/>
</dbReference>
<dbReference type="RefSeq" id="WP_009649452.1">
    <property type="nucleotide sequence ID" value="NC_009715.2"/>
</dbReference>
<evidence type="ECO:0000256" key="1">
    <source>
        <dbReference type="ARBA" id="ARBA00005854"/>
    </source>
</evidence>
<dbReference type="AlphaFoldDB" id="A7GW78"/>
<feature type="domain" description="D-isomer specific 2-hydroxyacid dehydrogenase NAD-binding" evidence="6">
    <location>
        <begin position="107"/>
        <end position="286"/>
    </location>
</feature>
<dbReference type="PANTHER" id="PTHR43761:SF1">
    <property type="entry name" value="D-ISOMER SPECIFIC 2-HYDROXYACID DEHYDROGENASE CATALYTIC DOMAIN-CONTAINING PROTEIN-RELATED"/>
    <property type="match status" value="1"/>
</dbReference>
<evidence type="ECO:0000256" key="4">
    <source>
        <dbReference type="RuleBase" id="RU003719"/>
    </source>
</evidence>
<dbReference type="Proteomes" id="UP000006380">
    <property type="component" value="Chromosome"/>
</dbReference>
<dbReference type="KEGG" id="ccv:CCV52592_1540"/>
<dbReference type="GO" id="GO:0016616">
    <property type="term" value="F:oxidoreductase activity, acting on the CH-OH group of donors, NAD or NADP as acceptor"/>
    <property type="evidence" value="ECO:0007669"/>
    <property type="project" value="InterPro"/>
</dbReference>
<feature type="domain" description="D-isomer specific 2-hydroxyacid dehydrogenase catalytic" evidence="5">
    <location>
        <begin position="13"/>
        <end position="310"/>
    </location>
</feature>
<dbReference type="InterPro" id="IPR029753">
    <property type="entry name" value="D-isomer_DH_CS"/>
</dbReference>
<comment type="similarity">
    <text evidence="1 4">Belongs to the D-isomer specific 2-hydroxyacid dehydrogenase family.</text>
</comment>
<reference evidence="7" key="1">
    <citation type="submission" date="2016-07" db="EMBL/GenBank/DDBJ databases">
        <title>Comparative genomics of the Campylobacter concisus group.</title>
        <authorList>
            <person name="Miller W.G."/>
            <person name="Yee E."/>
            <person name="Chapman M.H."/>
            <person name="Huynh S."/>
            <person name="Bono J.L."/>
            <person name="On S.L.W."/>
            <person name="StLeger J."/>
            <person name="Foster G."/>
            <person name="Parker C.T."/>
        </authorList>
    </citation>
    <scope>NUCLEOTIDE SEQUENCE</scope>
    <source>
        <strain evidence="7">525.92</strain>
    </source>
</reference>
<evidence type="ECO:0000256" key="3">
    <source>
        <dbReference type="ARBA" id="ARBA00023027"/>
    </source>
</evidence>
<dbReference type="HOGENOM" id="CLU_019796_1_3_7"/>
<dbReference type="PANTHER" id="PTHR43761">
    <property type="entry name" value="D-ISOMER SPECIFIC 2-HYDROXYACID DEHYDROGENASE FAMILY PROTEIN (AFU_ORTHOLOGUE AFUA_1G13630)"/>
    <property type="match status" value="1"/>
</dbReference>
<keyword evidence="2 4" id="KW-0560">Oxidoreductase</keyword>
<organism evidence="7 8">
    <name type="scientific">Campylobacter curvus (strain 525.92)</name>
    <dbReference type="NCBI Taxonomy" id="360105"/>
    <lineage>
        <taxon>Bacteria</taxon>
        <taxon>Pseudomonadati</taxon>
        <taxon>Campylobacterota</taxon>
        <taxon>Epsilonproteobacteria</taxon>
        <taxon>Campylobacterales</taxon>
        <taxon>Campylobacteraceae</taxon>
        <taxon>Campylobacter</taxon>
    </lineage>
</organism>
<dbReference type="GO" id="GO:0051287">
    <property type="term" value="F:NAD binding"/>
    <property type="evidence" value="ECO:0007669"/>
    <property type="project" value="InterPro"/>
</dbReference>
<proteinExistence type="inferred from homology"/>
<dbReference type="PROSITE" id="PS00671">
    <property type="entry name" value="D_2_HYDROXYACID_DH_3"/>
    <property type="match status" value="1"/>
</dbReference>
<evidence type="ECO:0000259" key="5">
    <source>
        <dbReference type="Pfam" id="PF00389"/>
    </source>
</evidence>
<name>A7GW78_CAMC5</name>